<organism evidence="4 5">
    <name type="scientific">Desulforamulus profundi</name>
    <dbReference type="NCBI Taxonomy" id="1383067"/>
    <lineage>
        <taxon>Bacteria</taxon>
        <taxon>Bacillati</taxon>
        <taxon>Bacillota</taxon>
        <taxon>Clostridia</taxon>
        <taxon>Eubacteriales</taxon>
        <taxon>Peptococcaceae</taxon>
        <taxon>Desulforamulus</taxon>
    </lineage>
</organism>
<dbReference type="Gene3D" id="3.40.50.10350">
    <property type="entry name" value="Glycerate kinase, domain 1"/>
    <property type="match status" value="1"/>
</dbReference>
<dbReference type="AlphaFoldDB" id="A0A2C6MBA2"/>
<dbReference type="PANTHER" id="PTHR21599:SF0">
    <property type="entry name" value="GLYCERATE KINASE"/>
    <property type="match status" value="1"/>
</dbReference>
<sequence length="98" mass="10116">MRRVIVAPDSFKESLDAVAVAKHIASGIKRVFAEAEVVEVPLSDGGEGLVDTLVAATNGKIATRLVTGPLGYPVEAAYGLLGDGETAVSEVESSDFTL</sequence>
<dbReference type="Pfam" id="PF02595">
    <property type="entry name" value="Gly_kinase"/>
    <property type="match status" value="1"/>
</dbReference>
<comment type="similarity">
    <text evidence="1">Belongs to the glycerate kinase type-1 family.</text>
</comment>
<dbReference type="PANTHER" id="PTHR21599">
    <property type="entry name" value="GLYCERATE KINASE"/>
    <property type="match status" value="1"/>
</dbReference>
<proteinExistence type="inferred from homology"/>
<dbReference type="GO" id="GO:0031388">
    <property type="term" value="P:organic acid phosphorylation"/>
    <property type="evidence" value="ECO:0007669"/>
    <property type="project" value="InterPro"/>
</dbReference>
<dbReference type="OrthoDB" id="9774290at2"/>
<comment type="caution">
    <text evidence="4">The sequence shown here is derived from an EMBL/GenBank/DDBJ whole genome shotgun (WGS) entry which is preliminary data.</text>
</comment>
<evidence type="ECO:0000313" key="5">
    <source>
        <dbReference type="Proteomes" id="UP000222564"/>
    </source>
</evidence>
<gene>
    <name evidence="4" type="ORF">P378_09520</name>
</gene>
<evidence type="ECO:0000256" key="1">
    <source>
        <dbReference type="ARBA" id="ARBA00006284"/>
    </source>
</evidence>
<dbReference type="SUPFAM" id="SSF110738">
    <property type="entry name" value="Glycerate kinase I"/>
    <property type="match status" value="1"/>
</dbReference>
<accession>A0A2C6MBA2</accession>
<dbReference type="InterPro" id="IPR018197">
    <property type="entry name" value="Glycerate_kinase_RE-like"/>
</dbReference>
<dbReference type="InterPro" id="IPR018193">
    <property type="entry name" value="Glyc_kinase_flavodox-like_fold"/>
</dbReference>
<evidence type="ECO:0000256" key="3">
    <source>
        <dbReference type="ARBA" id="ARBA00022777"/>
    </source>
</evidence>
<dbReference type="InterPro" id="IPR004381">
    <property type="entry name" value="Glycerate_kinase"/>
</dbReference>
<keyword evidence="3" id="KW-0418">Kinase</keyword>
<dbReference type="EMBL" id="AWQQ01000049">
    <property type="protein sequence ID" value="PHJ38499.1"/>
    <property type="molecule type" value="Genomic_DNA"/>
</dbReference>
<evidence type="ECO:0000313" key="4">
    <source>
        <dbReference type="EMBL" id="PHJ38499.1"/>
    </source>
</evidence>
<keyword evidence="5" id="KW-1185">Reference proteome</keyword>
<protein>
    <recommendedName>
        <fullName evidence="6">Glycerate kinase</fullName>
    </recommendedName>
</protein>
<evidence type="ECO:0008006" key="6">
    <source>
        <dbReference type="Google" id="ProtNLM"/>
    </source>
</evidence>
<reference evidence="4 5" key="1">
    <citation type="submission" date="2013-09" db="EMBL/GenBank/DDBJ databases">
        <title>Biodegradation of hydrocarbons in the deep terrestrial subsurface : characterization of a microbial consortium composed of two Desulfotomaculum species originating from a deep geological formation.</title>
        <authorList>
            <person name="Aullo T."/>
            <person name="Berlendis S."/>
            <person name="Lascourreges J.-F."/>
            <person name="Dessort D."/>
            <person name="Saint-Laurent S."/>
            <person name="Schraauwers B."/>
            <person name="Mas J."/>
            <person name="Magot M."/>
            <person name="Ranchou-Peyruse A."/>
        </authorList>
    </citation>
    <scope>NUCLEOTIDE SEQUENCE [LARGE SCALE GENOMIC DNA]</scope>
    <source>
        <strain evidence="4 5">Bs107</strain>
    </source>
</reference>
<dbReference type="InterPro" id="IPR036129">
    <property type="entry name" value="Glycerate_kinase_sf"/>
</dbReference>
<evidence type="ECO:0000256" key="2">
    <source>
        <dbReference type="ARBA" id="ARBA00022679"/>
    </source>
</evidence>
<dbReference type="Proteomes" id="UP000222564">
    <property type="component" value="Unassembled WGS sequence"/>
</dbReference>
<keyword evidence="2" id="KW-0808">Transferase</keyword>
<dbReference type="GO" id="GO:0008887">
    <property type="term" value="F:glycerate kinase activity"/>
    <property type="evidence" value="ECO:0007669"/>
    <property type="project" value="InterPro"/>
</dbReference>
<dbReference type="RefSeq" id="WP_099082943.1">
    <property type="nucleotide sequence ID" value="NZ_AWQQ01000049.1"/>
</dbReference>
<name>A0A2C6MBA2_9FIRM</name>
<dbReference type="Gene3D" id="3.90.1510.10">
    <property type="entry name" value="Glycerate kinase, domain 2"/>
    <property type="match status" value="1"/>
</dbReference>